<proteinExistence type="predicted"/>
<comment type="caution">
    <text evidence="1">The sequence shown here is derived from an EMBL/GenBank/DDBJ whole genome shotgun (WGS) entry which is preliminary data.</text>
</comment>
<organism evidence="1 2">
    <name type="scientific">Acropora cervicornis</name>
    <name type="common">Staghorn coral</name>
    <dbReference type="NCBI Taxonomy" id="6130"/>
    <lineage>
        <taxon>Eukaryota</taxon>
        <taxon>Metazoa</taxon>
        <taxon>Cnidaria</taxon>
        <taxon>Anthozoa</taxon>
        <taxon>Hexacorallia</taxon>
        <taxon>Scleractinia</taxon>
        <taxon>Astrocoeniina</taxon>
        <taxon>Acroporidae</taxon>
        <taxon>Acropora</taxon>
    </lineage>
</organism>
<protein>
    <submittedName>
        <fullName evidence="1">Uncharacterized protein</fullName>
    </submittedName>
</protein>
<reference evidence="1" key="2">
    <citation type="journal article" date="2023" name="Science">
        <title>Genomic signatures of disease resistance in endangered staghorn corals.</title>
        <authorList>
            <person name="Vollmer S.V."/>
            <person name="Selwyn J.D."/>
            <person name="Despard B.A."/>
            <person name="Roesel C.L."/>
        </authorList>
    </citation>
    <scope>NUCLEOTIDE SEQUENCE</scope>
    <source>
        <strain evidence="1">K2</strain>
    </source>
</reference>
<keyword evidence="2" id="KW-1185">Reference proteome</keyword>
<gene>
    <name evidence="1" type="ORF">P5673_000881</name>
</gene>
<dbReference type="AlphaFoldDB" id="A0AAD9VGP2"/>
<sequence>MMWKKRGNDLDQSNGFVMLPLSNVVGLAKTFFVTRHEQVTLVTYSKFVIVNGIPGSRVFFQIGVVYMEHFRKVKKEVTALGLGGYDKSVEFHDGFVLLLNMKQTNKFNSPEIYREGLGIKLVEVQISRIETQICLNRL</sequence>
<accession>A0AAD9VGP2</accession>
<evidence type="ECO:0000313" key="2">
    <source>
        <dbReference type="Proteomes" id="UP001249851"/>
    </source>
</evidence>
<evidence type="ECO:0000313" key="1">
    <source>
        <dbReference type="EMBL" id="KAK2573245.1"/>
    </source>
</evidence>
<dbReference type="EMBL" id="JARQWQ010000002">
    <property type="protein sequence ID" value="KAK2573245.1"/>
    <property type="molecule type" value="Genomic_DNA"/>
</dbReference>
<name>A0AAD9VGP2_ACRCE</name>
<dbReference type="Proteomes" id="UP001249851">
    <property type="component" value="Unassembled WGS sequence"/>
</dbReference>
<reference evidence="1" key="1">
    <citation type="journal article" date="2023" name="G3 (Bethesda)">
        <title>Whole genome assembly and annotation of the endangered Caribbean coral Acropora cervicornis.</title>
        <authorList>
            <person name="Selwyn J.D."/>
            <person name="Vollmer S.V."/>
        </authorList>
    </citation>
    <scope>NUCLEOTIDE SEQUENCE</scope>
    <source>
        <strain evidence="1">K2</strain>
    </source>
</reference>